<keyword evidence="2" id="KW-1185">Reference proteome</keyword>
<dbReference type="Proteomes" id="UP001501842">
    <property type="component" value="Unassembled WGS sequence"/>
</dbReference>
<name>A0ABP6H384_9ACTN</name>
<evidence type="ECO:0000313" key="1">
    <source>
        <dbReference type="EMBL" id="GAA2734819.1"/>
    </source>
</evidence>
<comment type="caution">
    <text evidence="1">The sequence shown here is derived from an EMBL/GenBank/DDBJ whole genome shotgun (WGS) entry which is preliminary data.</text>
</comment>
<gene>
    <name evidence="1" type="ORF">GCM10010439_58070</name>
</gene>
<protein>
    <submittedName>
        <fullName evidence="1">Uncharacterized protein</fullName>
    </submittedName>
</protein>
<organism evidence="1 2">
    <name type="scientific">Actinocorallia aurantiaca</name>
    <dbReference type="NCBI Taxonomy" id="46204"/>
    <lineage>
        <taxon>Bacteria</taxon>
        <taxon>Bacillati</taxon>
        <taxon>Actinomycetota</taxon>
        <taxon>Actinomycetes</taxon>
        <taxon>Streptosporangiales</taxon>
        <taxon>Thermomonosporaceae</taxon>
        <taxon>Actinocorallia</taxon>
    </lineage>
</organism>
<dbReference type="RefSeq" id="WP_344454988.1">
    <property type="nucleotide sequence ID" value="NZ_BAAATZ010000029.1"/>
</dbReference>
<sequence length="125" mass="12860">MAVRVVAAAPARSERSLRLVVLLAVLGMLGLAPAARPVVAAGDRGALAQAVSRVSAGEDCSAPPRIFRGVQPEQPAVLVVAPSSPVLVRPSSAVVRVGDRAWRGFAEAWFVVSRAGRAPPFSSGI</sequence>
<evidence type="ECO:0000313" key="2">
    <source>
        <dbReference type="Proteomes" id="UP001501842"/>
    </source>
</evidence>
<accession>A0ABP6H384</accession>
<proteinExistence type="predicted"/>
<dbReference type="EMBL" id="BAAATZ010000029">
    <property type="protein sequence ID" value="GAA2734819.1"/>
    <property type="molecule type" value="Genomic_DNA"/>
</dbReference>
<reference evidence="2" key="1">
    <citation type="journal article" date="2019" name="Int. J. Syst. Evol. Microbiol.">
        <title>The Global Catalogue of Microorganisms (GCM) 10K type strain sequencing project: providing services to taxonomists for standard genome sequencing and annotation.</title>
        <authorList>
            <consortium name="The Broad Institute Genomics Platform"/>
            <consortium name="The Broad Institute Genome Sequencing Center for Infectious Disease"/>
            <person name="Wu L."/>
            <person name="Ma J."/>
        </authorList>
    </citation>
    <scope>NUCLEOTIDE SEQUENCE [LARGE SCALE GENOMIC DNA]</scope>
    <source>
        <strain evidence="2">JCM 8201</strain>
    </source>
</reference>